<keyword evidence="10" id="KW-1185">Reference proteome</keyword>
<keyword evidence="9" id="KW-0482">Metalloprotease</keyword>
<keyword evidence="6 7" id="KW-0862">Zinc</keyword>
<dbReference type="InterPro" id="IPR006640">
    <property type="entry name" value="SprT-like_domain"/>
</dbReference>
<sequence>MWHSFFNHATPKVSSPTVSTLTSLEQQLLQTVEARYQQAEQQLKQHFPRPEITFKLRGKAAGTAHLQLNKLRFNPVLLKENADAFLSEVVPHEICHLLCHQLYGRVRPHGKEWRQLMQTLYQLPGNATHSFDTRSVTSKGKAYRCACGEVELSIRRHNKVLRGQVQYCCRSCGQWLQPTE</sequence>
<dbReference type="RefSeq" id="WP_212594308.1">
    <property type="nucleotide sequence ID" value="NZ_CP073587.1"/>
</dbReference>
<dbReference type="GO" id="GO:0008237">
    <property type="term" value="F:metallopeptidase activity"/>
    <property type="evidence" value="ECO:0007669"/>
    <property type="project" value="UniProtKB-KW"/>
</dbReference>
<comment type="subcellular location">
    <subcellularLocation>
        <location evidence="1 7">Cytoplasm</location>
    </subcellularLocation>
</comment>
<evidence type="ECO:0000256" key="4">
    <source>
        <dbReference type="ARBA" id="ARBA00022490"/>
    </source>
</evidence>
<proteinExistence type="inferred from homology"/>
<keyword evidence="9" id="KW-0378">Hydrolase</keyword>
<accession>A0ABX7YRY4</accession>
<evidence type="ECO:0000259" key="8">
    <source>
        <dbReference type="SMART" id="SM00731"/>
    </source>
</evidence>
<feature type="binding site" evidence="7">
    <location>
        <position position="92"/>
    </location>
    <ligand>
        <name>Zn(2+)</name>
        <dbReference type="ChEBI" id="CHEBI:29105"/>
    </ligand>
</feature>
<evidence type="ECO:0000256" key="2">
    <source>
        <dbReference type="ARBA" id="ARBA00006591"/>
    </source>
</evidence>
<keyword evidence="9" id="KW-0645">Protease</keyword>
<evidence type="ECO:0000256" key="5">
    <source>
        <dbReference type="ARBA" id="ARBA00022723"/>
    </source>
</evidence>
<organism evidence="9 10">
    <name type="scientific">Shewanella yunxiaonensis</name>
    <dbReference type="NCBI Taxonomy" id="2829809"/>
    <lineage>
        <taxon>Bacteria</taxon>
        <taxon>Pseudomonadati</taxon>
        <taxon>Pseudomonadota</taxon>
        <taxon>Gammaproteobacteria</taxon>
        <taxon>Alteromonadales</taxon>
        <taxon>Shewanellaceae</taxon>
        <taxon>Shewanella</taxon>
    </lineage>
</organism>
<dbReference type="PANTHER" id="PTHR38773:SF1">
    <property type="entry name" value="PROTEIN SPRT"/>
    <property type="match status" value="1"/>
</dbReference>
<dbReference type="NCBIfam" id="NF003421">
    <property type="entry name" value="PRK04860.1"/>
    <property type="match status" value="1"/>
</dbReference>
<evidence type="ECO:0000256" key="7">
    <source>
        <dbReference type="HAMAP-Rule" id="MF_00746"/>
    </source>
</evidence>
<evidence type="ECO:0000256" key="1">
    <source>
        <dbReference type="ARBA" id="ARBA00004496"/>
    </source>
</evidence>
<evidence type="ECO:0000256" key="3">
    <source>
        <dbReference type="ARBA" id="ARBA00020082"/>
    </source>
</evidence>
<comment type="cofactor">
    <cofactor evidence="7">
        <name>Zn(2+)</name>
        <dbReference type="ChEBI" id="CHEBI:29105"/>
    </cofactor>
    <text evidence="7">Binds 1 zinc ion.</text>
</comment>
<dbReference type="PANTHER" id="PTHR38773">
    <property type="entry name" value="PROTEIN SPRT"/>
    <property type="match status" value="1"/>
</dbReference>
<dbReference type="Pfam" id="PF10263">
    <property type="entry name" value="SprT-like"/>
    <property type="match status" value="1"/>
</dbReference>
<dbReference type="Proteomes" id="UP000679575">
    <property type="component" value="Chromosome"/>
</dbReference>
<feature type="binding site" evidence="7">
    <location>
        <position position="96"/>
    </location>
    <ligand>
        <name>Zn(2+)</name>
        <dbReference type="ChEBI" id="CHEBI:29105"/>
    </ligand>
</feature>
<dbReference type="InterPro" id="IPR023483">
    <property type="entry name" value="Uncharacterised_SprT"/>
</dbReference>
<gene>
    <name evidence="7" type="primary">sprT</name>
    <name evidence="9" type="ORF">KDN34_13870</name>
</gene>
<comment type="similarity">
    <text evidence="2 7">Belongs to the SprT family.</text>
</comment>
<evidence type="ECO:0000313" key="10">
    <source>
        <dbReference type="Proteomes" id="UP000679575"/>
    </source>
</evidence>
<feature type="active site" evidence="7">
    <location>
        <position position="93"/>
    </location>
</feature>
<dbReference type="SMART" id="SM00731">
    <property type="entry name" value="SprT"/>
    <property type="match status" value="1"/>
</dbReference>
<reference evidence="9 10" key="1">
    <citation type="submission" date="2021-04" db="EMBL/GenBank/DDBJ databases">
        <title>Novel species identification of genus Shewanella.</title>
        <authorList>
            <person name="Liu G."/>
        </authorList>
    </citation>
    <scope>NUCLEOTIDE SEQUENCE [LARGE SCALE GENOMIC DNA]</scope>
    <source>
        <strain evidence="9 10">FJAT-54481</strain>
    </source>
</reference>
<dbReference type="EMBL" id="CP073587">
    <property type="protein sequence ID" value="QUN05273.1"/>
    <property type="molecule type" value="Genomic_DNA"/>
</dbReference>
<keyword evidence="4 7" id="KW-0963">Cytoplasm</keyword>
<evidence type="ECO:0000256" key="6">
    <source>
        <dbReference type="ARBA" id="ARBA00022833"/>
    </source>
</evidence>
<feature type="domain" description="SprT-like" evidence="8">
    <location>
        <begin position="30"/>
        <end position="179"/>
    </location>
</feature>
<evidence type="ECO:0000313" key="9">
    <source>
        <dbReference type="EMBL" id="QUN05273.1"/>
    </source>
</evidence>
<protein>
    <recommendedName>
        <fullName evidence="3 7">Protein SprT</fullName>
    </recommendedName>
</protein>
<keyword evidence="5 7" id="KW-0479">Metal-binding</keyword>
<name>A0ABX7YRY4_9GAMM</name>
<dbReference type="HAMAP" id="MF_00746">
    <property type="entry name" value="SprT"/>
    <property type="match status" value="1"/>
</dbReference>
<dbReference type="Gene3D" id="3.30.2010.10">
    <property type="entry name" value="Metalloproteases ('zincins'), catalytic domain"/>
    <property type="match status" value="1"/>
</dbReference>